<dbReference type="InterPro" id="IPR009003">
    <property type="entry name" value="Peptidase_S1_PA"/>
</dbReference>
<comment type="catalytic activity">
    <reaction evidence="4">
        <text>Preferential cleavage: Arg-|-Xaa, Lys-|-Xaa.</text>
        <dbReference type="EC" id="3.4.21.4"/>
    </reaction>
</comment>
<sequence>MQVVLGGVDLEKEEVFDQVIPVEKAIVHEKYKETPSALYNDVALLQLKVVDRPLCAKETRFVKSACLPSQAFSSGTECVVSGWGVTETEKFGTDRLLDARVLLISQEKCRAPHVYGNALDDSMFCAGNLRGGRNGTHYVVGVVSWGDGCGKKYKPGVYANVGRFVDWIARHLGSRKLKINKAKSSQQPGADAHAFTREERSTERQFRNVEDSTVLWRAADEEEEEVVVLDFFSMDLNEDEFAMASSVVTPSASPSSAARRASSALWDPGGVQPTPLVQFRSDL</sequence>
<dbReference type="PANTHER" id="PTHR24264">
    <property type="entry name" value="TRYPSIN-RELATED"/>
    <property type="match status" value="1"/>
</dbReference>
<evidence type="ECO:0000256" key="2">
    <source>
        <dbReference type="ARBA" id="ARBA00022801"/>
    </source>
</evidence>
<evidence type="ECO:0000313" key="8">
    <source>
        <dbReference type="EMBL" id="TNN67712.1"/>
    </source>
</evidence>
<feature type="region of interest" description="Disordered" evidence="6">
    <location>
        <begin position="182"/>
        <end position="203"/>
    </location>
</feature>
<dbReference type="InterPro" id="IPR050127">
    <property type="entry name" value="Serine_Proteases_S1"/>
</dbReference>
<feature type="compositionally biased region" description="Basic and acidic residues" evidence="6">
    <location>
        <begin position="194"/>
        <end position="203"/>
    </location>
</feature>
<dbReference type="OrthoDB" id="9937281at2759"/>
<reference evidence="8 9" key="1">
    <citation type="submission" date="2019-03" db="EMBL/GenBank/DDBJ databases">
        <title>First draft genome of Liparis tanakae, snailfish: a comprehensive survey of snailfish specific genes.</title>
        <authorList>
            <person name="Kim W."/>
            <person name="Song I."/>
            <person name="Jeong J.-H."/>
            <person name="Kim D."/>
            <person name="Kim S."/>
            <person name="Ryu S."/>
            <person name="Song J.Y."/>
            <person name="Lee S.K."/>
        </authorList>
    </citation>
    <scope>NUCLEOTIDE SEQUENCE [LARGE SCALE GENOMIC DNA]</scope>
    <source>
        <tissue evidence="8">Muscle</tissue>
    </source>
</reference>
<dbReference type="InterPro" id="IPR001254">
    <property type="entry name" value="Trypsin_dom"/>
</dbReference>
<dbReference type="SMART" id="SM00020">
    <property type="entry name" value="Tryp_SPc"/>
    <property type="match status" value="1"/>
</dbReference>
<evidence type="ECO:0000256" key="1">
    <source>
        <dbReference type="ARBA" id="ARBA00022670"/>
    </source>
</evidence>
<name>A0A4Z2HSB8_9TELE</name>
<dbReference type="EMBL" id="SRLO01000199">
    <property type="protein sequence ID" value="TNN67712.1"/>
    <property type="molecule type" value="Genomic_DNA"/>
</dbReference>
<evidence type="ECO:0000256" key="5">
    <source>
        <dbReference type="ARBA" id="ARBA00038868"/>
    </source>
</evidence>
<comment type="caution">
    <text evidence="8">The sequence shown here is derived from an EMBL/GenBank/DDBJ whole genome shotgun (WGS) entry which is preliminary data.</text>
</comment>
<evidence type="ECO:0000313" key="9">
    <source>
        <dbReference type="Proteomes" id="UP000314294"/>
    </source>
</evidence>
<organism evidence="8 9">
    <name type="scientific">Liparis tanakae</name>
    <name type="common">Tanaka's snailfish</name>
    <dbReference type="NCBI Taxonomy" id="230148"/>
    <lineage>
        <taxon>Eukaryota</taxon>
        <taxon>Metazoa</taxon>
        <taxon>Chordata</taxon>
        <taxon>Craniata</taxon>
        <taxon>Vertebrata</taxon>
        <taxon>Euteleostomi</taxon>
        <taxon>Actinopterygii</taxon>
        <taxon>Neopterygii</taxon>
        <taxon>Teleostei</taxon>
        <taxon>Neoteleostei</taxon>
        <taxon>Acanthomorphata</taxon>
        <taxon>Eupercaria</taxon>
        <taxon>Perciformes</taxon>
        <taxon>Cottioidei</taxon>
        <taxon>Cottales</taxon>
        <taxon>Liparidae</taxon>
        <taxon>Liparis</taxon>
    </lineage>
</organism>
<keyword evidence="9" id="KW-1185">Reference proteome</keyword>
<dbReference type="Proteomes" id="UP000314294">
    <property type="component" value="Unassembled WGS sequence"/>
</dbReference>
<dbReference type="GO" id="GO:0006508">
    <property type="term" value="P:proteolysis"/>
    <property type="evidence" value="ECO:0007669"/>
    <property type="project" value="UniProtKB-KW"/>
</dbReference>
<dbReference type="PANTHER" id="PTHR24264:SF40">
    <property type="entry name" value="HYALURONAN-BINDING PROTEIN 2"/>
    <property type="match status" value="1"/>
</dbReference>
<dbReference type="AlphaFoldDB" id="A0A4Z2HSB8"/>
<dbReference type="SUPFAM" id="SSF50494">
    <property type="entry name" value="Trypsin-like serine proteases"/>
    <property type="match status" value="1"/>
</dbReference>
<dbReference type="Gene3D" id="2.40.10.10">
    <property type="entry name" value="Trypsin-like serine proteases"/>
    <property type="match status" value="1"/>
</dbReference>
<keyword evidence="3" id="KW-0720">Serine protease</keyword>
<evidence type="ECO:0000256" key="4">
    <source>
        <dbReference type="ARBA" id="ARBA00036320"/>
    </source>
</evidence>
<dbReference type="GO" id="GO:0005615">
    <property type="term" value="C:extracellular space"/>
    <property type="evidence" value="ECO:0007669"/>
    <property type="project" value="TreeGrafter"/>
</dbReference>
<keyword evidence="1" id="KW-0645">Protease</keyword>
<protein>
    <recommendedName>
        <fullName evidence="5">trypsin</fullName>
        <ecNumber evidence="5">3.4.21.4</ecNumber>
    </recommendedName>
</protein>
<accession>A0A4Z2HSB8</accession>
<dbReference type="PROSITE" id="PS50240">
    <property type="entry name" value="TRYPSIN_DOM"/>
    <property type="match status" value="1"/>
</dbReference>
<evidence type="ECO:0000259" key="7">
    <source>
        <dbReference type="PROSITE" id="PS50240"/>
    </source>
</evidence>
<evidence type="ECO:0000256" key="3">
    <source>
        <dbReference type="ARBA" id="ARBA00022825"/>
    </source>
</evidence>
<dbReference type="CDD" id="cd00190">
    <property type="entry name" value="Tryp_SPc"/>
    <property type="match status" value="1"/>
</dbReference>
<proteinExistence type="predicted"/>
<dbReference type="EC" id="3.4.21.4" evidence="5"/>
<dbReference type="InterPro" id="IPR043504">
    <property type="entry name" value="Peptidase_S1_PA_chymotrypsin"/>
</dbReference>
<keyword evidence="2" id="KW-0378">Hydrolase</keyword>
<dbReference type="Pfam" id="PF00089">
    <property type="entry name" value="Trypsin"/>
    <property type="match status" value="1"/>
</dbReference>
<feature type="domain" description="Peptidase S1" evidence="7">
    <location>
        <begin position="1"/>
        <end position="173"/>
    </location>
</feature>
<evidence type="ECO:0000256" key="6">
    <source>
        <dbReference type="SAM" id="MobiDB-lite"/>
    </source>
</evidence>
<gene>
    <name evidence="8" type="primary">Habp2</name>
    <name evidence="8" type="ORF">EYF80_022028</name>
</gene>
<dbReference type="GO" id="GO:0004252">
    <property type="term" value="F:serine-type endopeptidase activity"/>
    <property type="evidence" value="ECO:0007669"/>
    <property type="project" value="UniProtKB-EC"/>
</dbReference>